<evidence type="ECO:0000313" key="2">
    <source>
        <dbReference type="EMBL" id="CAB4590547.1"/>
    </source>
</evidence>
<organism evidence="2">
    <name type="scientific">freshwater metagenome</name>
    <dbReference type="NCBI Taxonomy" id="449393"/>
    <lineage>
        <taxon>unclassified sequences</taxon>
        <taxon>metagenomes</taxon>
        <taxon>ecological metagenomes</taxon>
    </lineage>
</organism>
<accession>A0A6J6FP60</accession>
<dbReference type="AlphaFoldDB" id="A0A6J6FP60"/>
<name>A0A6J6FP60_9ZZZZ</name>
<dbReference type="Gene3D" id="1.10.10.10">
    <property type="entry name" value="Winged helix-like DNA-binding domain superfamily/Winged helix DNA-binding domain"/>
    <property type="match status" value="1"/>
</dbReference>
<proteinExistence type="predicted"/>
<sequence>MSRSAREVGQLLLGEWACLGVLAQGPNHGFAVAQELRVSGRIGRVWSLTRPLTYRAIDQLIARGYVEVIGEEPGTAGGNRTIVAVTRSGRAALRAWCRTPVHHLRDLRSELLLKLVVAEANDIDTKALIAAQRIIVDDFVAANRGSRDVVTSWRHEMALAAKRFLDKLD</sequence>
<dbReference type="InterPro" id="IPR005149">
    <property type="entry name" value="Tscrpt_reg_PadR_N"/>
</dbReference>
<dbReference type="EMBL" id="CAEZTS010000174">
    <property type="protein sequence ID" value="CAB4590547.1"/>
    <property type="molecule type" value="Genomic_DNA"/>
</dbReference>
<feature type="domain" description="Transcription regulator PadR N-terminal" evidence="1">
    <location>
        <begin position="19"/>
        <end position="94"/>
    </location>
</feature>
<dbReference type="SUPFAM" id="SSF46785">
    <property type="entry name" value="Winged helix' DNA-binding domain"/>
    <property type="match status" value="1"/>
</dbReference>
<gene>
    <name evidence="2" type="ORF">UFOPK1722_01613</name>
</gene>
<dbReference type="InterPro" id="IPR036390">
    <property type="entry name" value="WH_DNA-bd_sf"/>
</dbReference>
<evidence type="ECO:0000259" key="1">
    <source>
        <dbReference type="Pfam" id="PF03551"/>
    </source>
</evidence>
<dbReference type="InterPro" id="IPR036388">
    <property type="entry name" value="WH-like_DNA-bd_sf"/>
</dbReference>
<dbReference type="Pfam" id="PF03551">
    <property type="entry name" value="PadR"/>
    <property type="match status" value="1"/>
</dbReference>
<reference evidence="2" key="1">
    <citation type="submission" date="2020-05" db="EMBL/GenBank/DDBJ databases">
        <authorList>
            <person name="Chiriac C."/>
            <person name="Salcher M."/>
            <person name="Ghai R."/>
            <person name="Kavagutti S V."/>
        </authorList>
    </citation>
    <scope>NUCLEOTIDE SEQUENCE</scope>
</reference>
<protein>
    <submittedName>
        <fullName evidence="2">Unannotated protein</fullName>
    </submittedName>
</protein>